<dbReference type="InterPro" id="IPR013087">
    <property type="entry name" value="Znf_C2H2_type"/>
</dbReference>
<protein>
    <recommendedName>
        <fullName evidence="11">Homeobox domain-containing protein</fullName>
    </recommendedName>
</protein>
<proteinExistence type="predicted"/>
<dbReference type="InterPro" id="IPR009057">
    <property type="entry name" value="Homeodomain-like_sf"/>
</dbReference>
<evidence type="ECO:0000256" key="1">
    <source>
        <dbReference type="ARBA" id="ARBA00023125"/>
    </source>
</evidence>
<evidence type="ECO:0000313" key="10">
    <source>
        <dbReference type="Proteomes" id="UP000799440"/>
    </source>
</evidence>
<dbReference type="AlphaFoldDB" id="A0A6A6V423"/>
<keyword evidence="3 5" id="KW-0539">Nucleus</keyword>
<feature type="domain" description="C2H2-type" evidence="8">
    <location>
        <begin position="323"/>
        <end position="351"/>
    </location>
</feature>
<dbReference type="GO" id="GO:0006355">
    <property type="term" value="P:regulation of DNA-templated transcription"/>
    <property type="evidence" value="ECO:0007669"/>
    <property type="project" value="InterPro"/>
</dbReference>
<dbReference type="EMBL" id="MU006592">
    <property type="protein sequence ID" value="KAF2743937.1"/>
    <property type="molecule type" value="Genomic_DNA"/>
</dbReference>
<feature type="non-terminal residue" evidence="9">
    <location>
        <position position="686"/>
    </location>
</feature>
<feature type="non-terminal residue" evidence="9">
    <location>
        <position position="1"/>
    </location>
</feature>
<keyword evidence="4" id="KW-0862">Zinc</keyword>
<evidence type="ECO:0008006" key="11">
    <source>
        <dbReference type="Google" id="ProtNLM"/>
    </source>
</evidence>
<dbReference type="OrthoDB" id="5399138at2759"/>
<evidence type="ECO:0000259" key="7">
    <source>
        <dbReference type="PROSITE" id="PS50071"/>
    </source>
</evidence>
<feature type="region of interest" description="Disordered" evidence="6">
    <location>
        <begin position="229"/>
        <end position="258"/>
    </location>
</feature>
<feature type="compositionally biased region" description="Basic residues" evidence="6">
    <location>
        <begin position="299"/>
        <end position="308"/>
    </location>
</feature>
<feature type="region of interest" description="Disordered" evidence="6">
    <location>
        <begin position="163"/>
        <end position="217"/>
    </location>
</feature>
<keyword evidence="1 5" id="KW-0238">DNA-binding</keyword>
<keyword evidence="10" id="KW-1185">Reference proteome</keyword>
<feature type="domain" description="Homeobox" evidence="7">
    <location>
        <begin position="112"/>
        <end position="175"/>
    </location>
</feature>
<dbReference type="GO" id="GO:0003677">
    <property type="term" value="F:DNA binding"/>
    <property type="evidence" value="ECO:0007669"/>
    <property type="project" value="UniProtKB-UniRule"/>
</dbReference>
<comment type="subcellular location">
    <subcellularLocation>
        <location evidence="5">Nucleus</location>
    </subcellularLocation>
</comment>
<feature type="compositionally biased region" description="Polar residues" evidence="6">
    <location>
        <begin position="555"/>
        <end position="564"/>
    </location>
</feature>
<keyword evidence="2 5" id="KW-0371">Homeobox</keyword>
<gene>
    <name evidence="9" type="ORF">M011DRAFT_371124</name>
</gene>
<evidence type="ECO:0000256" key="4">
    <source>
        <dbReference type="PROSITE-ProRule" id="PRU00042"/>
    </source>
</evidence>
<evidence type="ECO:0000256" key="5">
    <source>
        <dbReference type="PROSITE-ProRule" id="PRU00108"/>
    </source>
</evidence>
<feature type="compositionally biased region" description="Low complexity" evidence="6">
    <location>
        <begin position="238"/>
        <end position="256"/>
    </location>
</feature>
<dbReference type="SMART" id="SM00389">
    <property type="entry name" value="HOX"/>
    <property type="match status" value="1"/>
</dbReference>
<evidence type="ECO:0000256" key="3">
    <source>
        <dbReference type="ARBA" id="ARBA00023242"/>
    </source>
</evidence>
<accession>A0A6A6V423</accession>
<keyword evidence="4" id="KW-0863">Zinc-finger</keyword>
<dbReference type="Pfam" id="PF03221">
    <property type="entry name" value="HTH_Tnp_Tc5"/>
    <property type="match status" value="1"/>
</dbReference>
<dbReference type="Gene3D" id="1.10.10.60">
    <property type="entry name" value="Homeodomain-like"/>
    <property type="match status" value="1"/>
</dbReference>
<dbReference type="Pfam" id="PF05920">
    <property type="entry name" value="Homeobox_KN"/>
    <property type="match status" value="1"/>
</dbReference>
<name>A0A6A6V423_9PLEO</name>
<feature type="compositionally biased region" description="Low complexity" evidence="6">
    <location>
        <begin position="565"/>
        <end position="582"/>
    </location>
</feature>
<evidence type="ECO:0000256" key="2">
    <source>
        <dbReference type="ARBA" id="ARBA00023155"/>
    </source>
</evidence>
<dbReference type="SUPFAM" id="SSF46689">
    <property type="entry name" value="Homeodomain-like"/>
    <property type="match status" value="1"/>
</dbReference>
<dbReference type="GO" id="GO:0005634">
    <property type="term" value="C:nucleus"/>
    <property type="evidence" value="ECO:0007669"/>
    <property type="project" value="UniProtKB-SubCell"/>
</dbReference>
<organism evidence="9 10">
    <name type="scientific">Sporormia fimetaria CBS 119925</name>
    <dbReference type="NCBI Taxonomy" id="1340428"/>
    <lineage>
        <taxon>Eukaryota</taxon>
        <taxon>Fungi</taxon>
        <taxon>Dikarya</taxon>
        <taxon>Ascomycota</taxon>
        <taxon>Pezizomycotina</taxon>
        <taxon>Dothideomycetes</taxon>
        <taxon>Pleosporomycetidae</taxon>
        <taxon>Pleosporales</taxon>
        <taxon>Sporormiaceae</taxon>
        <taxon>Sporormia</taxon>
    </lineage>
</organism>
<feature type="region of interest" description="Disordered" evidence="6">
    <location>
        <begin position="291"/>
        <end position="313"/>
    </location>
</feature>
<dbReference type="InterPro" id="IPR006600">
    <property type="entry name" value="HTH_CenpB_DNA-bd_dom"/>
</dbReference>
<sequence length="686" mass="76614">DFDSDFSSWLPRYQKPAHPCEYCRSRLLTCFIYTSAGEKIAGCSPCNALFRPCSFSDPDKLPALRTSTALDILDAVAENDAQCFGGRTGRKPMRSLGHVGPIVSDLLKADAAKRGAPATRFSKEAVRVLKTWLNTHAHNPYPTEEEKEALKAETGLTVGQISNWMANTRRRQKARPKRDPSPSIRSSAAVNIPAGKTWDNMNPLERWKHSPPENEPAPLTAIANAMETFDPPEPISVSSGYHGRRNNSNGSSGSISVFRAPSTTSLETGTNMSSGSGQSAWSYGSRNSFGSLNSSNSRHERRRRRRVPTRVPKLDASDSKRLFQCTFCTDRFKSKYDWARHEKSLHLSLEKWICAPLGDVITCTSSGQRKCVYCDALDPSQEHLAGHNHSSCEEKGLEARTFYRKDHLRQHLRLMHGCKMTPSMDNWKSEVQKVRSRCGFCSMNFETWQDRTDHLAKEFRNGANMKDWKGCRGLAQNVAIHVTNAMPPYLIANETLTPYPFSATNASSLKAHEHLAMQLRDTFADYEQSHSVWNTDRSHLERLSPECAFRTISNSSSLNSPLQVPSTTTADTASSSTPSPHPNATCWEILTLRLGQYARQHIEQHGAASLTDDMIQTQARRILYDSDDPWNQTAADNAEWLALFKKAHGLGIATPLKEQLAGHEVREDLGLGSDAMLDESFDFTNF</sequence>
<keyword evidence="4" id="KW-0479">Metal-binding</keyword>
<evidence type="ECO:0000256" key="6">
    <source>
        <dbReference type="SAM" id="MobiDB-lite"/>
    </source>
</evidence>
<dbReference type="InterPro" id="IPR001356">
    <property type="entry name" value="HD"/>
</dbReference>
<evidence type="ECO:0000259" key="8">
    <source>
        <dbReference type="PROSITE" id="PS50157"/>
    </source>
</evidence>
<dbReference type="InterPro" id="IPR050224">
    <property type="entry name" value="TALE_homeobox"/>
</dbReference>
<feature type="region of interest" description="Disordered" evidence="6">
    <location>
        <begin position="555"/>
        <end position="582"/>
    </location>
</feature>
<feature type="DNA-binding region" description="Homeobox" evidence="5">
    <location>
        <begin position="114"/>
        <end position="176"/>
    </location>
</feature>
<dbReference type="GO" id="GO:0008270">
    <property type="term" value="F:zinc ion binding"/>
    <property type="evidence" value="ECO:0007669"/>
    <property type="project" value="UniProtKB-KW"/>
</dbReference>
<reference evidence="9" key="1">
    <citation type="journal article" date="2020" name="Stud. Mycol.">
        <title>101 Dothideomycetes genomes: a test case for predicting lifestyles and emergence of pathogens.</title>
        <authorList>
            <person name="Haridas S."/>
            <person name="Albert R."/>
            <person name="Binder M."/>
            <person name="Bloem J."/>
            <person name="Labutti K."/>
            <person name="Salamov A."/>
            <person name="Andreopoulos B."/>
            <person name="Baker S."/>
            <person name="Barry K."/>
            <person name="Bills G."/>
            <person name="Bluhm B."/>
            <person name="Cannon C."/>
            <person name="Castanera R."/>
            <person name="Culley D."/>
            <person name="Daum C."/>
            <person name="Ezra D."/>
            <person name="Gonzalez J."/>
            <person name="Henrissat B."/>
            <person name="Kuo A."/>
            <person name="Liang C."/>
            <person name="Lipzen A."/>
            <person name="Lutzoni F."/>
            <person name="Magnuson J."/>
            <person name="Mondo S."/>
            <person name="Nolan M."/>
            <person name="Ohm R."/>
            <person name="Pangilinan J."/>
            <person name="Park H.-J."/>
            <person name="Ramirez L."/>
            <person name="Alfaro M."/>
            <person name="Sun H."/>
            <person name="Tritt A."/>
            <person name="Yoshinaga Y."/>
            <person name="Zwiers L.-H."/>
            <person name="Turgeon B."/>
            <person name="Goodwin S."/>
            <person name="Spatafora J."/>
            <person name="Crous P."/>
            <person name="Grigoriev I."/>
        </authorList>
    </citation>
    <scope>NUCLEOTIDE SEQUENCE</scope>
    <source>
        <strain evidence="9">CBS 119925</strain>
    </source>
</reference>
<dbReference type="PANTHER" id="PTHR11850">
    <property type="entry name" value="HOMEOBOX PROTEIN TRANSCRIPTION FACTORS"/>
    <property type="match status" value="1"/>
</dbReference>
<dbReference type="Proteomes" id="UP000799440">
    <property type="component" value="Unassembled WGS sequence"/>
</dbReference>
<dbReference type="PROSITE" id="PS50157">
    <property type="entry name" value="ZINC_FINGER_C2H2_2"/>
    <property type="match status" value="1"/>
</dbReference>
<dbReference type="PROSITE" id="PS00028">
    <property type="entry name" value="ZINC_FINGER_C2H2_1"/>
    <property type="match status" value="1"/>
</dbReference>
<evidence type="ECO:0000313" key="9">
    <source>
        <dbReference type="EMBL" id="KAF2743937.1"/>
    </source>
</evidence>
<dbReference type="InterPro" id="IPR008422">
    <property type="entry name" value="KN_HD"/>
</dbReference>
<dbReference type="CDD" id="cd00086">
    <property type="entry name" value="homeodomain"/>
    <property type="match status" value="1"/>
</dbReference>
<dbReference type="PROSITE" id="PS50071">
    <property type="entry name" value="HOMEOBOX_2"/>
    <property type="match status" value="1"/>
</dbReference>